<dbReference type="RefSeq" id="WP_081670191.1">
    <property type="nucleotide sequence ID" value="NZ_FOOE01000008.1"/>
</dbReference>
<sequence length="427" mass="49704">MKTLETNRLLLRRWREEDAEDVYEYAKSSNVGPRAGWKPHENLEETKGLLKMFIEQDETWAIVLKETNKVIGSLGMHKAEVHYEKTLGYVLGEAYWGQGLIKEAAIAAMRYMFDEEGITQISVYHFPFNNQSKRVIEKIGFRYTGIKKESTKIYDGSVYDDVCYMITKDEFFNRYVGDEDRYKKLIGELHKMMKGYIPEEEWMDYAMDSDQNKGVSVPDMEKVYEGKTQIELKMDFENVICNNDFQRIIENRRSHRRFSKESISVDELSYLLWISQGYENNLRLRNVPSAGARHPFETYIFVKNVEGLERGLYTYHVSTHSLIFLRDIENMEEQLTRATYGQEFFGTAPVSIIWSVIPYRSEWRYLNKAAKYALLDAGHVCQNLYLGATAMECGVCAIGCYNQDMCDKMLGIGNEEFTVYMVAVGKV</sequence>
<dbReference type="InterPro" id="IPR052544">
    <property type="entry name" value="Bacteriocin_Proc_Enz"/>
</dbReference>
<dbReference type="OrthoDB" id="9785602at2"/>
<dbReference type="SUPFAM" id="SSF55729">
    <property type="entry name" value="Acyl-CoA N-acyltransferases (Nat)"/>
    <property type="match status" value="1"/>
</dbReference>
<dbReference type="Gene3D" id="3.40.109.10">
    <property type="entry name" value="NADH Oxidase"/>
    <property type="match status" value="1"/>
</dbReference>
<protein>
    <submittedName>
        <fullName evidence="2">SagB-type dehydrogenase domain-containing protein</fullName>
    </submittedName>
</protein>
<dbReference type="Proteomes" id="UP000182135">
    <property type="component" value="Unassembled WGS sequence"/>
</dbReference>
<evidence type="ECO:0000313" key="3">
    <source>
        <dbReference type="Proteomes" id="UP000182135"/>
    </source>
</evidence>
<dbReference type="EMBL" id="FOOE01000008">
    <property type="protein sequence ID" value="SFF72547.1"/>
    <property type="molecule type" value="Genomic_DNA"/>
</dbReference>
<dbReference type="GO" id="GO:0016747">
    <property type="term" value="F:acyltransferase activity, transferring groups other than amino-acyl groups"/>
    <property type="evidence" value="ECO:0007669"/>
    <property type="project" value="InterPro"/>
</dbReference>
<dbReference type="InterPro" id="IPR016181">
    <property type="entry name" value="Acyl_CoA_acyltransferase"/>
</dbReference>
<dbReference type="CDD" id="cd02142">
    <property type="entry name" value="McbC_SagB-like_oxidoreductase"/>
    <property type="match status" value="1"/>
</dbReference>
<dbReference type="Pfam" id="PF00881">
    <property type="entry name" value="Nitroreductase"/>
    <property type="match status" value="1"/>
</dbReference>
<dbReference type="AlphaFoldDB" id="A0A1I2L521"/>
<keyword evidence="3" id="KW-1185">Reference proteome</keyword>
<reference evidence="2 3" key="1">
    <citation type="submission" date="2016-10" db="EMBL/GenBank/DDBJ databases">
        <authorList>
            <person name="de Groot N.N."/>
        </authorList>
    </citation>
    <scope>NUCLEOTIDE SEQUENCE [LARGE SCALE GENOMIC DNA]</scope>
    <source>
        <strain evidence="2 3">NLAE-zl-G419</strain>
    </source>
</reference>
<dbReference type="GO" id="GO:0016491">
    <property type="term" value="F:oxidoreductase activity"/>
    <property type="evidence" value="ECO:0007669"/>
    <property type="project" value="InterPro"/>
</dbReference>
<dbReference type="InterPro" id="IPR000182">
    <property type="entry name" value="GNAT_dom"/>
</dbReference>
<evidence type="ECO:0000259" key="1">
    <source>
        <dbReference type="PROSITE" id="PS51186"/>
    </source>
</evidence>
<dbReference type="Gene3D" id="3.40.630.30">
    <property type="match status" value="1"/>
</dbReference>
<dbReference type="InterPro" id="IPR000415">
    <property type="entry name" value="Nitroreductase-like"/>
</dbReference>
<organism evidence="2 3">
    <name type="scientific">Clostridium cadaveris</name>
    <dbReference type="NCBI Taxonomy" id="1529"/>
    <lineage>
        <taxon>Bacteria</taxon>
        <taxon>Bacillati</taxon>
        <taxon>Bacillota</taxon>
        <taxon>Clostridia</taxon>
        <taxon>Eubacteriales</taxon>
        <taxon>Clostridiaceae</taxon>
        <taxon>Clostridium</taxon>
    </lineage>
</organism>
<dbReference type="PANTHER" id="PTHR43745">
    <property type="entry name" value="NITROREDUCTASE MJ1384-RELATED"/>
    <property type="match status" value="1"/>
</dbReference>
<feature type="domain" description="N-acetyltransferase" evidence="1">
    <location>
        <begin position="9"/>
        <end position="170"/>
    </location>
</feature>
<dbReference type="NCBIfam" id="TIGR03605">
    <property type="entry name" value="antibiot_sagB"/>
    <property type="match status" value="1"/>
</dbReference>
<name>A0A1I2L521_9CLOT</name>
<evidence type="ECO:0000313" key="2">
    <source>
        <dbReference type="EMBL" id="SFF72547.1"/>
    </source>
</evidence>
<accession>A0A1I2L521</accession>
<dbReference type="InterPro" id="IPR029479">
    <property type="entry name" value="Nitroreductase"/>
</dbReference>
<dbReference type="PANTHER" id="PTHR43745:SF2">
    <property type="entry name" value="NITROREDUCTASE MJ1384-RELATED"/>
    <property type="match status" value="1"/>
</dbReference>
<dbReference type="eggNOG" id="COG1670">
    <property type="taxonomic scope" value="Bacteria"/>
</dbReference>
<dbReference type="PROSITE" id="PS51186">
    <property type="entry name" value="GNAT"/>
    <property type="match status" value="1"/>
</dbReference>
<dbReference type="InterPro" id="IPR020051">
    <property type="entry name" value="SagB-type_dehydrogenase"/>
</dbReference>
<dbReference type="STRING" id="1529.SAMN04487885_10844"/>
<dbReference type="SUPFAM" id="SSF55469">
    <property type="entry name" value="FMN-dependent nitroreductase-like"/>
    <property type="match status" value="1"/>
</dbReference>
<gene>
    <name evidence="2" type="ORF">SAMN04487885_10844</name>
</gene>
<dbReference type="eggNOG" id="COG0778">
    <property type="taxonomic scope" value="Bacteria"/>
</dbReference>
<dbReference type="Pfam" id="PF13302">
    <property type="entry name" value="Acetyltransf_3"/>
    <property type="match status" value="1"/>
</dbReference>
<proteinExistence type="predicted"/>